<keyword evidence="6" id="KW-1185">Reference proteome</keyword>
<proteinExistence type="inferred from homology"/>
<dbReference type="AlphaFoldDB" id="A0A4Q1D3Z7"/>
<dbReference type="GO" id="GO:0016757">
    <property type="term" value="F:glycosyltransferase activity"/>
    <property type="evidence" value="ECO:0007669"/>
    <property type="project" value="UniProtKB-KW"/>
</dbReference>
<dbReference type="PANTHER" id="PTHR43179">
    <property type="entry name" value="RHAMNOSYLTRANSFERASE WBBL"/>
    <property type="match status" value="1"/>
</dbReference>
<dbReference type="Proteomes" id="UP000290545">
    <property type="component" value="Unassembled WGS sequence"/>
</dbReference>
<dbReference type="CDD" id="cd04186">
    <property type="entry name" value="GT_2_like_c"/>
    <property type="match status" value="1"/>
</dbReference>
<dbReference type="EMBL" id="SDHZ01000003">
    <property type="protein sequence ID" value="RXK81867.1"/>
    <property type="molecule type" value="Genomic_DNA"/>
</dbReference>
<evidence type="ECO:0000259" key="4">
    <source>
        <dbReference type="Pfam" id="PF00535"/>
    </source>
</evidence>
<keyword evidence="2" id="KW-0328">Glycosyltransferase</keyword>
<dbReference type="SUPFAM" id="SSF53448">
    <property type="entry name" value="Nucleotide-diphospho-sugar transferases"/>
    <property type="match status" value="1"/>
</dbReference>
<dbReference type="Pfam" id="PF00535">
    <property type="entry name" value="Glycos_transf_2"/>
    <property type="match status" value="1"/>
</dbReference>
<protein>
    <submittedName>
        <fullName evidence="5">Glycosyltransferase family 2 protein</fullName>
    </submittedName>
</protein>
<comment type="similarity">
    <text evidence="1">Belongs to the glycosyltransferase 2 family.</text>
</comment>
<reference evidence="5 6" key="1">
    <citation type="submission" date="2019-01" db="EMBL/GenBank/DDBJ databases">
        <title>Filimonas sp. strain TTM-71.</title>
        <authorList>
            <person name="Chen W.-M."/>
        </authorList>
    </citation>
    <scope>NUCLEOTIDE SEQUENCE [LARGE SCALE GENOMIC DNA]</scope>
    <source>
        <strain evidence="5 6">TTM-71</strain>
    </source>
</reference>
<name>A0A4Q1D3Z7_9BACT</name>
<feature type="domain" description="Glycosyltransferase 2-like" evidence="4">
    <location>
        <begin position="8"/>
        <end position="147"/>
    </location>
</feature>
<dbReference type="InterPro" id="IPR001173">
    <property type="entry name" value="Glyco_trans_2-like"/>
</dbReference>
<evidence type="ECO:0000313" key="5">
    <source>
        <dbReference type="EMBL" id="RXK81867.1"/>
    </source>
</evidence>
<dbReference type="RefSeq" id="WP_129005264.1">
    <property type="nucleotide sequence ID" value="NZ_SDHZ01000003.1"/>
</dbReference>
<accession>A0A4Q1D3Z7</accession>
<evidence type="ECO:0000256" key="1">
    <source>
        <dbReference type="ARBA" id="ARBA00006739"/>
    </source>
</evidence>
<dbReference type="PANTHER" id="PTHR43179:SF12">
    <property type="entry name" value="GALACTOFURANOSYLTRANSFERASE GLFT2"/>
    <property type="match status" value="1"/>
</dbReference>
<evidence type="ECO:0000313" key="6">
    <source>
        <dbReference type="Proteomes" id="UP000290545"/>
    </source>
</evidence>
<sequence>MNPAAVYIIVLNYNSWRDTIECLGSLIEQDYPDFKIVVVDNGSVNDSVFQLESWAKNITEKKGINVNRSLYHQHQFIEQEIYDNSLIHFIWSDQNSGYAAGNNIGIRYSNLHSKDHFLWLLNNDTIVFKDTLSILTGFFQNNKAKNVGLVGCLQLFYHDPTRIQCTYGRYNKNTGLPEQMGENEALLRPVIINQEDIHYLSGACLLTRSNVLEKVGLLSEDYFLFFEELDIAYRMKRAGYSLLFCNETHILHKHGTSIDGKSQKGSEASPLGNYHHFRSKFIFARKHHKKRLPLYLFVSALQIGNRLLKGKFKNAAAAIKGVKDGIIKNGLTTTQQ</sequence>
<dbReference type="Gene3D" id="3.90.550.10">
    <property type="entry name" value="Spore Coat Polysaccharide Biosynthesis Protein SpsA, Chain A"/>
    <property type="match status" value="1"/>
</dbReference>
<comment type="caution">
    <text evidence="5">The sequence shown here is derived from an EMBL/GenBank/DDBJ whole genome shotgun (WGS) entry which is preliminary data.</text>
</comment>
<keyword evidence="3 5" id="KW-0808">Transferase</keyword>
<organism evidence="5 6">
    <name type="scientific">Filimonas effusa</name>
    <dbReference type="NCBI Taxonomy" id="2508721"/>
    <lineage>
        <taxon>Bacteria</taxon>
        <taxon>Pseudomonadati</taxon>
        <taxon>Bacteroidota</taxon>
        <taxon>Chitinophagia</taxon>
        <taxon>Chitinophagales</taxon>
        <taxon>Chitinophagaceae</taxon>
        <taxon>Filimonas</taxon>
    </lineage>
</organism>
<dbReference type="InterPro" id="IPR029044">
    <property type="entry name" value="Nucleotide-diphossugar_trans"/>
</dbReference>
<gene>
    <name evidence="5" type="ORF">ESB13_18950</name>
</gene>
<evidence type="ECO:0000256" key="3">
    <source>
        <dbReference type="ARBA" id="ARBA00022679"/>
    </source>
</evidence>
<dbReference type="OrthoDB" id="9771846at2"/>
<evidence type="ECO:0000256" key="2">
    <source>
        <dbReference type="ARBA" id="ARBA00022676"/>
    </source>
</evidence>